<dbReference type="GO" id="GO:0050482">
    <property type="term" value="P:arachidonate secretion"/>
    <property type="evidence" value="ECO:0007669"/>
    <property type="project" value="InterPro"/>
</dbReference>
<dbReference type="Gene3D" id="1.20.90.10">
    <property type="entry name" value="Phospholipase A2 domain"/>
    <property type="match status" value="1"/>
</dbReference>
<dbReference type="GO" id="GO:0006644">
    <property type="term" value="P:phospholipid metabolic process"/>
    <property type="evidence" value="ECO:0007669"/>
    <property type="project" value="InterPro"/>
</dbReference>
<reference evidence="1" key="1">
    <citation type="submission" date="2021-02" db="EMBL/GenBank/DDBJ databases">
        <authorList>
            <person name="Syme A R."/>
            <person name="Syme A R."/>
            <person name="Moolhuijzen P."/>
        </authorList>
    </citation>
    <scope>NUCLEOTIDE SEQUENCE</scope>
    <source>
        <strain evidence="1">W1-1</strain>
    </source>
</reference>
<gene>
    <name evidence="1" type="ORF">PTTW11_02583</name>
</gene>
<dbReference type="PANTHER" id="PTHR40787">
    <property type="entry name" value="SECRETED PROTEIN"/>
    <property type="match status" value="1"/>
</dbReference>
<evidence type="ECO:0000313" key="1">
    <source>
        <dbReference type="EMBL" id="CAE7013974.1"/>
    </source>
</evidence>
<organism evidence="1 2">
    <name type="scientific">Pyrenophora teres f. teres</name>
    <dbReference type="NCBI Taxonomy" id="97479"/>
    <lineage>
        <taxon>Eukaryota</taxon>
        <taxon>Fungi</taxon>
        <taxon>Dikarya</taxon>
        <taxon>Ascomycota</taxon>
        <taxon>Pezizomycotina</taxon>
        <taxon>Dothideomycetes</taxon>
        <taxon>Pleosporomycetidae</taxon>
        <taxon>Pleosporales</taxon>
        <taxon>Pleosporineae</taxon>
        <taxon>Pleosporaceae</taxon>
        <taxon>Pyrenophora</taxon>
    </lineage>
</organism>
<accession>A0A6S6VTI8</accession>
<protein>
    <submittedName>
        <fullName evidence="1">Secretory phospholipase A2</fullName>
    </submittedName>
</protein>
<proteinExistence type="predicted"/>
<dbReference type="PANTHER" id="PTHR40787:SF3">
    <property type="entry name" value="PROTEIN TRANSPORT PROTEIN SEC39"/>
    <property type="match status" value="1"/>
</dbReference>
<evidence type="ECO:0000313" key="2">
    <source>
        <dbReference type="Proteomes" id="UP000472372"/>
    </source>
</evidence>
<sequence length="155" mass="17854">MKVAIVTAVVGLASLALCAPIALDDHQSSLENITDDYLFNIPLEQFIEYRNAHTGPAELDWTSDSCTLSPDKPWGFDFTASCRRHDFGYWNYIKQKRITSANRARVDRNFKQDMYNQCAKEKWLKRQLCKATAKLYYKATNKFGDVWAEAEAEEE</sequence>
<dbReference type="InterPro" id="IPR036444">
    <property type="entry name" value="PLipase_A2_dom_sf"/>
</dbReference>
<dbReference type="SUPFAM" id="SSF48619">
    <property type="entry name" value="Phospholipase A2, PLA2"/>
    <property type="match status" value="1"/>
</dbReference>
<dbReference type="EMBL" id="HG992978">
    <property type="protein sequence ID" value="CAE7013974.1"/>
    <property type="molecule type" value="Genomic_DNA"/>
</dbReference>
<dbReference type="InterPro" id="IPR015141">
    <property type="entry name" value="PLipase_A2_prok/fun"/>
</dbReference>
<dbReference type="GO" id="GO:0004623">
    <property type="term" value="F:phospholipase A2 activity"/>
    <property type="evidence" value="ECO:0007669"/>
    <property type="project" value="InterPro"/>
</dbReference>
<dbReference type="Proteomes" id="UP000472372">
    <property type="component" value="Chromosome 2"/>
</dbReference>
<dbReference type="AlphaFoldDB" id="A0A6S6VTI8"/>
<name>A0A6S6VTI8_9PLEO</name>
<dbReference type="Pfam" id="PF09056">
    <property type="entry name" value="Phospholip_A2_3"/>
    <property type="match status" value="1"/>
</dbReference>